<evidence type="ECO:0000313" key="6">
    <source>
        <dbReference type="EMBL" id="ARN75848.1"/>
    </source>
</evidence>
<proteinExistence type="inferred from homology"/>
<dbReference type="OrthoDB" id="9768183at2"/>
<keyword evidence="7" id="KW-1185">Reference proteome</keyword>
<evidence type="ECO:0000256" key="1">
    <source>
        <dbReference type="ARBA" id="ARBA00010333"/>
    </source>
</evidence>
<dbReference type="KEGG" id="osg:BST96_18110"/>
<comment type="similarity">
    <text evidence="1">Belongs to the bacterial solute-binding protein 3 family.</text>
</comment>
<dbReference type="PANTHER" id="PTHR35936">
    <property type="entry name" value="MEMBRANE-BOUND LYTIC MUREIN TRANSGLYCOSYLASE F"/>
    <property type="match status" value="1"/>
</dbReference>
<dbReference type="InterPro" id="IPR001320">
    <property type="entry name" value="Iontro_rcpt_C"/>
</dbReference>
<protein>
    <submittedName>
        <fullName evidence="6">ABC transporter substrate-binding protein</fullName>
    </submittedName>
</protein>
<accession>A0A1X9NCT6</accession>
<dbReference type="EMBL" id="CP019343">
    <property type="protein sequence ID" value="ARN75848.1"/>
    <property type="molecule type" value="Genomic_DNA"/>
</dbReference>
<keyword evidence="2 3" id="KW-0732">Signal</keyword>
<evidence type="ECO:0000259" key="4">
    <source>
        <dbReference type="SMART" id="SM00062"/>
    </source>
</evidence>
<sequence length="272" mass="28835">MFKFLNSFKPLSIAFAGLLALCLSSAAVAGSPTLDRVIKSGVLKAAMSGDQPPFNAVSRDKSVIGFDVDMAQAMAGAMKVKLEIVEMPFGELQAAVKSGKVDMVLSGMAITPERSQAVTFVGPYMMSGKSMLVSAATQAKVKTGADFNKSGITLVALENSTSETFVQRKLPNANYKAISNYEEGLKMIAAGDADAMVADMPACKLAVLRNPGAGLAVLPPLSVEPVGIAIASNDAQFQNLVRNYLNMFEKTGLTAQLRKKWFENDSWIAALP</sequence>
<feature type="domain" description="Ionotropic glutamate receptor C-terminal" evidence="5">
    <location>
        <begin position="42"/>
        <end position="264"/>
    </location>
</feature>
<dbReference type="Gene3D" id="3.40.190.10">
    <property type="entry name" value="Periplasmic binding protein-like II"/>
    <property type="match status" value="2"/>
</dbReference>
<dbReference type="GO" id="GO:0015276">
    <property type="term" value="F:ligand-gated monoatomic ion channel activity"/>
    <property type="evidence" value="ECO:0007669"/>
    <property type="project" value="InterPro"/>
</dbReference>
<evidence type="ECO:0000313" key="7">
    <source>
        <dbReference type="Proteomes" id="UP000193450"/>
    </source>
</evidence>
<dbReference type="RefSeq" id="WP_085760040.1">
    <property type="nucleotide sequence ID" value="NZ_CP019343.1"/>
</dbReference>
<dbReference type="InterPro" id="IPR001638">
    <property type="entry name" value="Solute-binding_3/MltF_N"/>
</dbReference>
<dbReference type="GO" id="GO:0016020">
    <property type="term" value="C:membrane"/>
    <property type="evidence" value="ECO:0007669"/>
    <property type="project" value="InterPro"/>
</dbReference>
<reference evidence="6 7" key="1">
    <citation type="submission" date="2016-11" db="EMBL/GenBank/DDBJ databases">
        <title>Trade-off between light-utilization and light-protection in marine flavobacteria.</title>
        <authorList>
            <person name="Kumagai Y."/>
        </authorList>
    </citation>
    <scope>NUCLEOTIDE SEQUENCE [LARGE SCALE GENOMIC DNA]</scope>
    <source>
        <strain evidence="6 7">NBRC 107125</strain>
    </source>
</reference>
<feature type="chain" id="PRO_5013141087" evidence="3">
    <location>
        <begin position="30"/>
        <end position="272"/>
    </location>
</feature>
<dbReference type="AlphaFoldDB" id="A0A1X9NCT6"/>
<dbReference type="SUPFAM" id="SSF53850">
    <property type="entry name" value="Periplasmic binding protein-like II"/>
    <property type="match status" value="1"/>
</dbReference>
<dbReference type="Proteomes" id="UP000193450">
    <property type="component" value="Chromosome"/>
</dbReference>
<name>A0A1X9NCT6_9GAMM</name>
<evidence type="ECO:0000256" key="2">
    <source>
        <dbReference type="ARBA" id="ARBA00022729"/>
    </source>
</evidence>
<dbReference type="SMART" id="SM00062">
    <property type="entry name" value="PBPb"/>
    <property type="match status" value="1"/>
</dbReference>
<feature type="signal peptide" evidence="3">
    <location>
        <begin position="1"/>
        <end position="29"/>
    </location>
</feature>
<feature type="domain" description="Solute-binding protein family 3/N-terminal" evidence="4">
    <location>
        <begin position="42"/>
        <end position="265"/>
    </location>
</feature>
<dbReference type="SMART" id="SM00079">
    <property type="entry name" value="PBPe"/>
    <property type="match status" value="1"/>
</dbReference>
<evidence type="ECO:0000256" key="3">
    <source>
        <dbReference type="SAM" id="SignalP"/>
    </source>
</evidence>
<evidence type="ECO:0000259" key="5">
    <source>
        <dbReference type="SMART" id="SM00079"/>
    </source>
</evidence>
<dbReference type="PANTHER" id="PTHR35936:SF17">
    <property type="entry name" value="ARGININE-BINDING EXTRACELLULAR PROTEIN ARTP"/>
    <property type="match status" value="1"/>
</dbReference>
<gene>
    <name evidence="6" type="ORF">BST96_18110</name>
</gene>
<dbReference type="STRING" id="716816.BST96_18110"/>
<dbReference type="Pfam" id="PF00497">
    <property type="entry name" value="SBP_bac_3"/>
    <property type="match status" value="1"/>
</dbReference>
<organism evidence="6 7">
    <name type="scientific">Oceanicoccus sagamiensis</name>
    <dbReference type="NCBI Taxonomy" id="716816"/>
    <lineage>
        <taxon>Bacteria</taxon>
        <taxon>Pseudomonadati</taxon>
        <taxon>Pseudomonadota</taxon>
        <taxon>Gammaproteobacteria</taxon>
        <taxon>Cellvibrionales</taxon>
        <taxon>Spongiibacteraceae</taxon>
        <taxon>Oceanicoccus</taxon>
    </lineage>
</organism>